<dbReference type="PANTHER" id="PTHR10266:SF3">
    <property type="entry name" value="CYTOCHROME C1, HEME PROTEIN, MITOCHONDRIAL"/>
    <property type="match status" value="1"/>
</dbReference>
<keyword evidence="5 9" id="KW-0479">Metal-binding</keyword>
<dbReference type="PANTHER" id="PTHR10266">
    <property type="entry name" value="CYTOCHROME C1"/>
    <property type="match status" value="1"/>
</dbReference>
<keyword evidence="13" id="KW-1185">Reference proteome</keyword>
<gene>
    <name evidence="12" type="ORF">FHS75_000967</name>
</gene>
<evidence type="ECO:0000256" key="8">
    <source>
        <dbReference type="ARBA" id="ARBA00023136"/>
    </source>
</evidence>
<dbReference type="GO" id="GO:0016020">
    <property type="term" value="C:membrane"/>
    <property type="evidence" value="ECO:0007669"/>
    <property type="project" value="UniProtKB-SubCell"/>
</dbReference>
<evidence type="ECO:0000256" key="4">
    <source>
        <dbReference type="ARBA" id="ARBA00022692"/>
    </source>
</evidence>
<comment type="subcellular location">
    <subcellularLocation>
        <location evidence="1">Membrane</location>
    </subcellularLocation>
</comment>
<protein>
    <recommendedName>
        <fullName evidence="2">Cytochrome c1</fullName>
    </recommendedName>
</protein>
<sequence>MIRIISILVGLFFGVALAWSFVVGAVTFAQEGKPETAEHAFHEYPKDLHLASDGAFGKFDRQQLQRGFQVYKEVCSACHGLKHVAFRSLEQLGYTEPEVKAIAAGFQVPGLDPNTGEQTTRPGVPTDYFPAPFANDIAARAANNNAIPPDLSLITKARHDGGAYVYSLLTGYQDPPAALLQEFPEAAPGTGLYYNPYFPNLNLAMAPPLMSDGQVTYGDGTAATVEQMSKDVSAFLVWAGEPTLEKRKQTGWPVLGFLLFATVLAYLAYRSIWAHKKAKH</sequence>
<evidence type="ECO:0000313" key="13">
    <source>
        <dbReference type="Proteomes" id="UP000522081"/>
    </source>
</evidence>
<accession>A0A7Y9XX13</accession>
<feature type="binding site" description="covalent" evidence="9">
    <location>
        <position position="75"/>
    </location>
    <ligand>
        <name>heme c</name>
        <dbReference type="ChEBI" id="CHEBI:61717"/>
    </ligand>
</feature>
<dbReference type="InterPro" id="IPR036909">
    <property type="entry name" value="Cyt_c-like_dom_sf"/>
</dbReference>
<dbReference type="InterPro" id="IPR002326">
    <property type="entry name" value="Cyt_c1"/>
</dbReference>
<evidence type="ECO:0000256" key="7">
    <source>
        <dbReference type="ARBA" id="ARBA00023004"/>
    </source>
</evidence>
<dbReference type="AlphaFoldDB" id="A0A7Y9XX13"/>
<keyword evidence="6 10" id="KW-1133">Transmembrane helix</keyword>
<comment type="cofactor">
    <cofactor evidence="9">
        <name>heme c</name>
        <dbReference type="ChEBI" id="CHEBI:61717"/>
    </cofactor>
    <text evidence="9">Binds 1 heme c group covalently per subunit.</text>
</comment>
<proteinExistence type="predicted"/>
<dbReference type="Gene3D" id="1.10.760.10">
    <property type="entry name" value="Cytochrome c-like domain"/>
    <property type="match status" value="1"/>
</dbReference>
<keyword evidence="4 10" id="KW-0812">Transmembrane</keyword>
<keyword evidence="3 9" id="KW-0349">Heme</keyword>
<evidence type="ECO:0000259" key="11">
    <source>
        <dbReference type="PROSITE" id="PS51007"/>
    </source>
</evidence>
<dbReference type="Pfam" id="PF02167">
    <property type="entry name" value="Cytochrom_C1"/>
    <property type="match status" value="1"/>
</dbReference>
<dbReference type="GO" id="GO:0020037">
    <property type="term" value="F:heme binding"/>
    <property type="evidence" value="ECO:0007669"/>
    <property type="project" value="InterPro"/>
</dbReference>
<feature type="binding site" description="covalent" evidence="9">
    <location>
        <position position="205"/>
    </location>
    <ligand>
        <name>heme c</name>
        <dbReference type="ChEBI" id="CHEBI:61717"/>
    </ligand>
</feature>
<organism evidence="12 13">
    <name type="scientific">Novosphingobium marinum</name>
    <dbReference type="NCBI Taxonomy" id="1514948"/>
    <lineage>
        <taxon>Bacteria</taxon>
        <taxon>Pseudomonadati</taxon>
        <taxon>Pseudomonadota</taxon>
        <taxon>Alphaproteobacteria</taxon>
        <taxon>Sphingomonadales</taxon>
        <taxon>Sphingomonadaceae</taxon>
        <taxon>Novosphingobium</taxon>
    </lineage>
</organism>
<evidence type="ECO:0000313" key="12">
    <source>
        <dbReference type="EMBL" id="NYH94648.1"/>
    </source>
</evidence>
<feature type="domain" description="Cytochrome c" evidence="11">
    <location>
        <begin position="62"/>
        <end position="169"/>
    </location>
</feature>
<dbReference type="PROSITE" id="PS51007">
    <property type="entry name" value="CYTC"/>
    <property type="match status" value="1"/>
</dbReference>
<feature type="transmembrane region" description="Helical" evidence="10">
    <location>
        <begin position="251"/>
        <end position="269"/>
    </location>
</feature>
<dbReference type="PRINTS" id="PR00603">
    <property type="entry name" value="CYTOCHROMEC1"/>
</dbReference>
<dbReference type="RefSeq" id="WP_179406615.1">
    <property type="nucleotide sequence ID" value="NZ_BMGF01000006.1"/>
</dbReference>
<keyword evidence="7 9" id="KW-0408">Iron</keyword>
<evidence type="ECO:0000256" key="3">
    <source>
        <dbReference type="ARBA" id="ARBA00022617"/>
    </source>
</evidence>
<dbReference type="SUPFAM" id="SSF46626">
    <property type="entry name" value="Cytochrome c"/>
    <property type="match status" value="1"/>
</dbReference>
<evidence type="ECO:0000256" key="9">
    <source>
        <dbReference type="PIRSR" id="PIRSR602326-1"/>
    </source>
</evidence>
<reference evidence="12 13" key="1">
    <citation type="submission" date="2020-07" db="EMBL/GenBank/DDBJ databases">
        <title>Genomic Encyclopedia of Type Strains, Phase IV (KMG-IV): sequencing the most valuable type-strain genomes for metagenomic binning, comparative biology and taxonomic classification.</title>
        <authorList>
            <person name="Goeker M."/>
        </authorList>
    </citation>
    <scope>NUCLEOTIDE SEQUENCE [LARGE SCALE GENOMIC DNA]</scope>
    <source>
        <strain evidence="12 13">DSM 29043</strain>
    </source>
</reference>
<comment type="caution">
    <text evidence="12">The sequence shown here is derived from an EMBL/GenBank/DDBJ whole genome shotgun (WGS) entry which is preliminary data.</text>
</comment>
<evidence type="ECO:0000256" key="10">
    <source>
        <dbReference type="SAM" id="Phobius"/>
    </source>
</evidence>
<feature type="binding site" description="covalent" evidence="9">
    <location>
        <position position="78"/>
    </location>
    <ligand>
        <name>heme c</name>
        <dbReference type="ChEBI" id="CHEBI:61717"/>
    </ligand>
</feature>
<dbReference type="GO" id="GO:0046872">
    <property type="term" value="F:metal ion binding"/>
    <property type="evidence" value="ECO:0007669"/>
    <property type="project" value="UniProtKB-KW"/>
</dbReference>
<keyword evidence="8 10" id="KW-0472">Membrane</keyword>
<evidence type="ECO:0000256" key="5">
    <source>
        <dbReference type="ARBA" id="ARBA00022723"/>
    </source>
</evidence>
<name>A0A7Y9XX13_9SPHN</name>
<dbReference type="Proteomes" id="UP000522081">
    <property type="component" value="Unassembled WGS sequence"/>
</dbReference>
<dbReference type="InterPro" id="IPR009056">
    <property type="entry name" value="Cyt_c-like_dom"/>
</dbReference>
<evidence type="ECO:0000256" key="6">
    <source>
        <dbReference type="ARBA" id="ARBA00022989"/>
    </source>
</evidence>
<evidence type="ECO:0000256" key="2">
    <source>
        <dbReference type="ARBA" id="ARBA00016165"/>
    </source>
</evidence>
<dbReference type="GO" id="GO:0009055">
    <property type="term" value="F:electron transfer activity"/>
    <property type="evidence" value="ECO:0007669"/>
    <property type="project" value="InterPro"/>
</dbReference>
<evidence type="ECO:0000256" key="1">
    <source>
        <dbReference type="ARBA" id="ARBA00004370"/>
    </source>
</evidence>
<dbReference type="Gene3D" id="1.20.5.100">
    <property type="entry name" value="Cytochrome c1, transmembrane anchor, C-terminal"/>
    <property type="match status" value="1"/>
</dbReference>
<feature type="binding site" description="covalent" evidence="9">
    <location>
        <position position="79"/>
    </location>
    <ligand>
        <name>heme c</name>
        <dbReference type="ChEBI" id="CHEBI:61717"/>
    </ligand>
</feature>
<dbReference type="EMBL" id="JACBZF010000002">
    <property type="protein sequence ID" value="NYH94648.1"/>
    <property type="molecule type" value="Genomic_DNA"/>
</dbReference>